<dbReference type="PANTHER" id="PTHR37827:SF1">
    <property type="entry name" value="HNH DOMAIN-CONTAINING PROTEIN"/>
    <property type="match status" value="1"/>
</dbReference>
<evidence type="ECO:0000313" key="4">
    <source>
        <dbReference type="Proteomes" id="UP001642502"/>
    </source>
</evidence>
<feature type="compositionally biased region" description="Basic residues" evidence="1">
    <location>
        <begin position="44"/>
        <end position="54"/>
    </location>
</feature>
<dbReference type="InterPro" id="IPR003615">
    <property type="entry name" value="HNH_nuc"/>
</dbReference>
<evidence type="ECO:0000313" key="3">
    <source>
        <dbReference type="EMBL" id="CAK7273553.1"/>
    </source>
</evidence>
<dbReference type="InterPro" id="IPR002711">
    <property type="entry name" value="HNH"/>
</dbReference>
<dbReference type="PANTHER" id="PTHR37827">
    <property type="entry name" value="TUDOR DOMAIN-CONTAINING PROTEIN"/>
    <property type="match status" value="1"/>
</dbReference>
<protein>
    <recommendedName>
        <fullName evidence="2">HNH domain-containing protein</fullName>
    </recommendedName>
</protein>
<feature type="domain" description="HNH" evidence="2">
    <location>
        <begin position="221"/>
        <end position="272"/>
    </location>
</feature>
<evidence type="ECO:0000259" key="2">
    <source>
        <dbReference type="Pfam" id="PF01844"/>
    </source>
</evidence>
<accession>A0ABP0E0Z5</accession>
<dbReference type="Pfam" id="PF01844">
    <property type="entry name" value="HNH"/>
    <property type="match status" value="1"/>
</dbReference>
<feature type="region of interest" description="Disordered" evidence="1">
    <location>
        <begin position="38"/>
        <end position="91"/>
    </location>
</feature>
<name>A0ABP0E0Z5_9PEZI</name>
<dbReference type="Proteomes" id="UP001642502">
    <property type="component" value="Unassembled WGS sequence"/>
</dbReference>
<keyword evidence="4" id="KW-1185">Reference proteome</keyword>
<proteinExistence type="predicted"/>
<organism evidence="3 4">
    <name type="scientific">Sporothrix epigloea</name>
    <dbReference type="NCBI Taxonomy" id="1892477"/>
    <lineage>
        <taxon>Eukaryota</taxon>
        <taxon>Fungi</taxon>
        <taxon>Dikarya</taxon>
        <taxon>Ascomycota</taxon>
        <taxon>Pezizomycotina</taxon>
        <taxon>Sordariomycetes</taxon>
        <taxon>Sordariomycetidae</taxon>
        <taxon>Ophiostomatales</taxon>
        <taxon>Ophiostomataceae</taxon>
        <taxon>Sporothrix</taxon>
    </lineage>
</organism>
<gene>
    <name evidence="3" type="ORF">SEPCBS119000_005715</name>
</gene>
<dbReference type="CDD" id="cd00085">
    <property type="entry name" value="HNHc"/>
    <property type="match status" value="1"/>
</dbReference>
<reference evidence="3 4" key="1">
    <citation type="submission" date="2024-01" db="EMBL/GenBank/DDBJ databases">
        <authorList>
            <person name="Allen C."/>
            <person name="Tagirdzhanova G."/>
        </authorList>
    </citation>
    <scope>NUCLEOTIDE SEQUENCE [LARGE SCALE GENOMIC DNA]</scope>
    <source>
        <strain evidence="3 4">CBS 119000</strain>
    </source>
</reference>
<comment type="caution">
    <text evidence="3">The sequence shown here is derived from an EMBL/GenBank/DDBJ whole genome shotgun (WGS) entry which is preliminary data.</text>
</comment>
<dbReference type="EMBL" id="CAWUON010000115">
    <property type="protein sequence ID" value="CAK7273553.1"/>
    <property type="molecule type" value="Genomic_DNA"/>
</dbReference>
<sequence>MVNGNRPDHDVVDTGMADTNYAIYREALAAVLVDKLAEPEAKPAKRQRRKRGKKSAVSTAKETATIEPDETSTGAGGNSEAPEAGDQAQAGDATDDLAEFVDYLARETFDILPEDLRTLAHHEWVTNASLRIKYSVAEDQGTQDSGGSSVPVPGPLSAARVAELLPALEPSPVADSMQAYGVLDQHTSAADLLAPALSSYMATVATAPPPPRSTRDQAAGCEICGRDWLPLSYHHLIPRFVHAKAVKRGWHRPDELQNVAWLCLACHRRVHRFANHEDLARYYYTVERLLQEPEIQRYAAWASRLRWEGK</sequence>
<evidence type="ECO:0000256" key="1">
    <source>
        <dbReference type="SAM" id="MobiDB-lite"/>
    </source>
</evidence>